<dbReference type="PATRIC" id="fig|1353534.3.peg.3323"/>
<feature type="domain" description="HTH marR-type" evidence="4">
    <location>
        <begin position="6"/>
        <end position="138"/>
    </location>
</feature>
<comment type="caution">
    <text evidence="5">The sequence shown here is derived from an EMBL/GenBank/DDBJ whole genome shotgun (WGS) entry which is preliminary data.</text>
</comment>
<accession>A0A1A6AKP0</accession>
<keyword evidence="2" id="KW-0238">DNA-binding</keyword>
<dbReference type="Pfam" id="PF12802">
    <property type="entry name" value="MarR_2"/>
    <property type="match status" value="1"/>
</dbReference>
<dbReference type="RefSeq" id="WP_065079349.1">
    <property type="nucleotide sequence ID" value="NZ_LROS01000055.1"/>
</dbReference>
<dbReference type="InterPro" id="IPR011991">
    <property type="entry name" value="ArsR-like_HTH"/>
</dbReference>
<keyword evidence="1" id="KW-0805">Transcription regulation</keyword>
<dbReference type="GO" id="GO:0003700">
    <property type="term" value="F:DNA-binding transcription factor activity"/>
    <property type="evidence" value="ECO:0007669"/>
    <property type="project" value="InterPro"/>
</dbReference>
<dbReference type="InterPro" id="IPR023187">
    <property type="entry name" value="Tscrpt_reg_MarR-type_CS"/>
</dbReference>
<name>A0A1A6AKP0_9CLOT</name>
<dbReference type="PANTHER" id="PTHR42756:SF1">
    <property type="entry name" value="TRANSCRIPTIONAL REPRESSOR OF EMRAB OPERON"/>
    <property type="match status" value="1"/>
</dbReference>
<evidence type="ECO:0000313" key="5">
    <source>
        <dbReference type="EMBL" id="OBR90616.1"/>
    </source>
</evidence>
<dbReference type="GO" id="GO:0003677">
    <property type="term" value="F:DNA binding"/>
    <property type="evidence" value="ECO:0007669"/>
    <property type="project" value="UniProtKB-KW"/>
</dbReference>
<evidence type="ECO:0000256" key="3">
    <source>
        <dbReference type="ARBA" id="ARBA00023163"/>
    </source>
</evidence>
<dbReference type="InterPro" id="IPR000835">
    <property type="entry name" value="HTH_MarR-typ"/>
</dbReference>
<dbReference type="PROSITE" id="PS01117">
    <property type="entry name" value="HTH_MARR_1"/>
    <property type="match status" value="1"/>
</dbReference>
<dbReference type="Gene3D" id="1.10.10.10">
    <property type="entry name" value="Winged helix-like DNA-binding domain superfamily/Winged helix DNA-binding domain"/>
    <property type="match status" value="1"/>
</dbReference>
<sequence length="146" mass="16700">MKNQGSSYLRELIRILVRDLGILEKSDTSCCGVTISQCHAIVEIGRSEEISLNELAKTLNLDKSTMSRTINNLVKSGLVIREMHPEDRRYVTIKLTDGGMDTFKNIESRMKEYYKNIFQSIPDNKREQVLESLKLLTEAVNKNKCC</sequence>
<dbReference type="InterPro" id="IPR036390">
    <property type="entry name" value="WH_DNA-bd_sf"/>
</dbReference>
<protein>
    <submittedName>
        <fullName evidence="5">Transcriptional regulator SlyA</fullName>
    </submittedName>
</protein>
<reference evidence="5 6" key="1">
    <citation type="journal article" date="2012" name="Front. Microbiol.">
        <title>Draft Genome Sequence of the Virulent Strain 01-B526 of the Fish Pathogen Aeromonas salmonicida.</title>
        <authorList>
            <person name="Charette S.J."/>
            <person name="Brochu F."/>
            <person name="Boyle B."/>
            <person name="Filion G."/>
            <person name="Tanaka K.H."/>
            <person name="Derome N."/>
        </authorList>
    </citation>
    <scope>NUCLEOTIDE SEQUENCE [LARGE SCALE GENOMIC DNA]</scope>
    <source>
        <strain evidence="5 6">P11</strain>
    </source>
</reference>
<evidence type="ECO:0000256" key="1">
    <source>
        <dbReference type="ARBA" id="ARBA00023015"/>
    </source>
</evidence>
<evidence type="ECO:0000313" key="6">
    <source>
        <dbReference type="Proteomes" id="UP000093954"/>
    </source>
</evidence>
<dbReference type="SMART" id="SM00347">
    <property type="entry name" value="HTH_MARR"/>
    <property type="match status" value="1"/>
</dbReference>
<dbReference type="EMBL" id="LROS01000055">
    <property type="protein sequence ID" value="OBR90616.1"/>
    <property type="molecule type" value="Genomic_DNA"/>
</dbReference>
<gene>
    <name evidence="5" type="primary">slyA_3</name>
    <name evidence="5" type="ORF">CLRAG_32640</name>
</gene>
<dbReference type="PANTHER" id="PTHR42756">
    <property type="entry name" value="TRANSCRIPTIONAL REGULATOR, MARR"/>
    <property type="match status" value="1"/>
</dbReference>
<dbReference type="PRINTS" id="PR00598">
    <property type="entry name" value="HTHMARR"/>
</dbReference>
<proteinExistence type="predicted"/>
<dbReference type="SUPFAM" id="SSF46785">
    <property type="entry name" value="Winged helix' DNA-binding domain"/>
    <property type="match status" value="1"/>
</dbReference>
<evidence type="ECO:0000259" key="4">
    <source>
        <dbReference type="PROSITE" id="PS50995"/>
    </source>
</evidence>
<dbReference type="AlphaFoldDB" id="A0A1A6AKP0"/>
<dbReference type="CDD" id="cd00090">
    <property type="entry name" value="HTH_ARSR"/>
    <property type="match status" value="1"/>
</dbReference>
<keyword evidence="3" id="KW-0804">Transcription</keyword>
<dbReference type="Proteomes" id="UP000093954">
    <property type="component" value="Unassembled WGS sequence"/>
</dbReference>
<evidence type="ECO:0000256" key="2">
    <source>
        <dbReference type="ARBA" id="ARBA00023125"/>
    </source>
</evidence>
<keyword evidence="6" id="KW-1185">Reference proteome</keyword>
<dbReference type="InterPro" id="IPR036388">
    <property type="entry name" value="WH-like_DNA-bd_sf"/>
</dbReference>
<dbReference type="PROSITE" id="PS50995">
    <property type="entry name" value="HTH_MARR_2"/>
    <property type="match status" value="1"/>
</dbReference>
<organism evidence="5 6">
    <name type="scientific">Clostridium ragsdalei P11</name>
    <dbReference type="NCBI Taxonomy" id="1353534"/>
    <lineage>
        <taxon>Bacteria</taxon>
        <taxon>Bacillati</taxon>
        <taxon>Bacillota</taxon>
        <taxon>Clostridia</taxon>
        <taxon>Eubacteriales</taxon>
        <taxon>Clostridiaceae</taxon>
        <taxon>Clostridium</taxon>
    </lineage>
</organism>